<proteinExistence type="predicted"/>
<dbReference type="InterPro" id="IPR032466">
    <property type="entry name" value="Metal_Hydrolase"/>
</dbReference>
<dbReference type="InterPro" id="IPR006680">
    <property type="entry name" value="Amidohydro-rel"/>
</dbReference>
<reference evidence="3 4" key="1">
    <citation type="submission" date="2022-10" db="EMBL/GenBank/DDBJ databases">
        <title>Weissella fermenti sp. nov., isolated from fermented cabbage.</title>
        <authorList>
            <person name="Lee J.K."/>
            <person name="Baek J.H."/>
            <person name="Choi D.G."/>
            <person name="Kim J.M."/>
            <person name="Jeon C.O."/>
        </authorList>
    </citation>
    <scope>NUCLEOTIDE SEQUENCE [LARGE SCALE GENOMIC DNA]</scope>
    <source>
        <strain evidence="3 4">KACC 18534</strain>
    </source>
</reference>
<dbReference type="Pfam" id="PF04909">
    <property type="entry name" value="Amidohydro_2"/>
    <property type="match status" value="1"/>
</dbReference>
<dbReference type="Gene3D" id="3.20.20.140">
    <property type="entry name" value="Metal-dependent hydrolases"/>
    <property type="match status" value="1"/>
</dbReference>
<dbReference type="PANTHER" id="PTHR21240">
    <property type="entry name" value="2-AMINO-3-CARBOXYLMUCONATE-6-SEMIALDEHYDE DECARBOXYLASE"/>
    <property type="match status" value="1"/>
</dbReference>
<evidence type="ECO:0000259" key="2">
    <source>
        <dbReference type="Pfam" id="PF04909"/>
    </source>
</evidence>
<dbReference type="SUPFAM" id="SSF51556">
    <property type="entry name" value="Metallo-dependent hydrolases"/>
    <property type="match status" value="1"/>
</dbReference>
<keyword evidence="4" id="KW-1185">Reference proteome</keyword>
<evidence type="ECO:0000313" key="3">
    <source>
        <dbReference type="EMBL" id="MCW0952843.1"/>
    </source>
</evidence>
<dbReference type="EMBL" id="JAOZFE010000001">
    <property type="protein sequence ID" value="MCW0952843.1"/>
    <property type="molecule type" value="Genomic_DNA"/>
</dbReference>
<dbReference type="Proteomes" id="UP001526225">
    <property type="component" value="Unassembled WGS sequence"/>
</dbReference>
<organism evidence="3 4">
    <name type="scientific">Weissella ceti</name>
    <dbReference type="NCBI Taxonomy" id="759620"/>
    <lineage>
        <taxon>Bacteria</taxon>
        <taxon>Bacillati</taxon>
        <taxon>Bacillota</taxon>
        <taxon>Bacilli</taxon>
        <taxon>Lactobacillales</taxon>
        <taxon>Lactobacillaceae</taxon>
        <taxon>Weissella</taxon>
    </lineage>
</organism>
<dbReference type="RefSeq" id="WP_213409444.1">
    <property type="nucleotide sequence ID" value="NZ_CP074441.1"/>
</dbReference>
<protein>
    <submittedName>
        <fullName evidence="3">Amidohydrolase</fullName>
    </submittedName>
</protein>
<evidence type="ECO:0000313" key="4">
    <source>
        <dbReference type="Proteomes" id="UP001526225"/>
    </source>
</evidence>
<comment type="caution">
    <text evidence="3">The sequence shown here is derived from an EMBL/GenBank/DDBJ whole genome shotgun (WGS) entry which is preliminary data.</text>
</comment>
<gene>
    <name evidence="3" type="ORF">OIT44_02010</name>
</gene>
<name>A0ABT3E4J0_9LACO</name>
<sequence length="306" mass="34393">MKKIDGHLHLVRSIAGFNANGRLNPLGKGRAVWDTGEELQLIPEGYGDEAFLVEDAIKLMATGGVERAVLLQGSLNGYQNAYTYQVTQSYPERFVGAFAIDPYTHNVEQIVKHHVEDLGFRIMKLEMSEGGGLQGYHEAFNLAEMSVLQNVFAYLATYEGVTVVVDYGDGDQTSHQPESIVKLAELYPKMTFVVAHLSFPHVDQLEELQETLELFKPFNNIYLDLSAIQDIDDDTEYPFPKSQKVVQLAVDIVGSEKLIWGSDAPLSATFNPYESLANWLEDSGLFTKKQLEDMYFNTAETVYFKR</sequence>
<accession>A0ABT3E4J0</accession>
<evidence type="ECO:0000256" key="1">
    <source>
        <dbReference type="ARBA" id="ARBA00023239"/>
    </source>
</evidence>
<keyword evidence="1" id="KW-0456">Lyase</keyword>
<feature type="domain" description="Amidohydrolase-related" evidence="2">
    <location>
        <begin position="4"/>
        <end position="304"/>
    </location>
</feature>
<dbReference type="InterPro" id="IPR032465">
    <property type="entry name" value="ACMSD"/>
</dbReference>